<dbReference type="Proteomes" id="UP000188543">
    <property type="component" value="Unassembled WGS sequence"/>
</dbReference>
<dbReference type="AlphaFoldDB" id="A0A1V2VTZ5"/>
<accession>A0A1V2VTZ5</accession>
<evidence type="ECO:0000313" key="1">
    <source>
        <dbReference type="EMBL" id="ONU76338.1"/>
    </source>
</evidence>
<comment type="caution">
    <text evidence="1">The sequence shown here is derived from an EMBL/GenBank/DDBJ whole genome shotgun (WGS) entry which is preliminary data.</text>
</comment>
<dbReference type="RefSeq" id="WP_077176798.1">
    <property type="nucleotide sequence ID" value="NZ_MUTB01000172.1"/>
</dbReference>
<organism evidence="1 2">
    <name type="scientific">Burkholderia cenocepacia</name>
    <dbReference type="NCBI Taxonomy" id="95486"/>
    <lineage>
        <taxon>Bacteria</taxon>
        <taxon>Pseudomonadati</taxon>
        <taxon>Pseudomonadota</taxon>
        <taxon>Betaproteobacteria</taxon>
        <taxon>Burkholderiales</taxon>
        <taxon>Burkholderiaceae</taxon>
        <taxon>Burkholderia</taxon>
        <taxon>Burkholderia cepacia complex</taxon>
    </lineage>
</organism>
<dbReference type="EMBL" id="MUTJ01000100">
    <property type="protein sequence ID" value="ONU76338.1"/>
    <property type="molecule type" value="Genomic_DNA"/>
</dbReference>
<name>A0A1V2VTZ5_9BURK</name>
<evidence type="ECO:0000313" key="2">
    <source>
        <dbReference type="Proteomes" id="UP000188543"/>
    </source>
</evidence>
<reference evidence="1 2" key="1">
    <citation type="submission" date="2016-08" db="EMBL/GenBank/DDBJ databases">
        <authorList>
            <person name="Seilhamer J.J."/>
        </authorList>
    </citation>
    <scope>NUCLEOTIDE SEQUENCE [LARGE SCALE GENOMIC DNA]</scope>
    <source>
        <strain evidence="1 2">VC14762</strain>
    </source>
</reference>
<sequence>MWNLEELKKYLDKEKLQEVTSEQLEQCHYICDLLSGVYDIELRNDTFSKERKVDPVQEIREGDLCIISTKKYPTPEEFAKSLEDKSPAMQTNMKRAYDRGEKMFYDNGANKAFNTLLKRYGYLHSRQYGDKSYTADNTALKPIKHSELKIIFSQLLERFINVNMHHRNELALKLIAKDANYIHFATKDKLADMEYCLKLLHANPNIDISFFDESVTTSWEFVSELLNSKQVFAIESMNFPKKIKETLLFAKLNEDKQENLLFITVQFFLFKEKFSATLKSLPGKPPFEL</sequence>
<proteinExistence type="predicted"/>
<gene>
    <name evidence="1" type="ORF">A8E72_34055</name>
</gene>
<protein>
    <submittedName>
        <fullName evidence="1">Uncharacterized protein</fullName>
    </submittedName>
</protein>